<reference evidence="8" key="1">
    <citation type="submission" date="2021-10" db="EMBL/GenBank/DDBJ databases">
        <title>Melipona bicolor Genome sequencing and assembly.</title>
        <authorList>
            <person name="Araujo N.S."/>
            <person name="Arias M.C."/>
        </authorList>
    </citation>
    <scope>NUCLEOTIDE SEQUENCE</scope>
    <source>
        <strain evidence="8">USP_2M_L1-L4_2017</strain>
        <tissue evidence="8">Whole body</tissue>
    </source>
</reference>
<dbReference type="PANTHER" id="PTHR13140">
    <property type="entry name" value="MYOSIN"/>
    <property type="match status" value="1"/>
</dbReference>
<gene>
    <name evidence="8" type="ORF">K0M31_014371</name>
</gene>
<evidence type="ECO:0000256" key="5">
    <source>
        <dbReference type="ARBA" id="ARBA00023203"/>
    </source>
</evidence>
<dbReference type="Proteomes" id="UP001177670">
    <property type="component" value="Unassembled WGS sequence"/>
</dbReference>
<dbReference type="GO" id="GO:0016020">
    <property type="term" value="C:membrane"/>
    <property type="evidence" value="ECO:0007669"/>
    <property type="project" value="TreeGrafter"/>
</dbReference>
<keyword evidence="3 6" id="KW-0518">Myosin</keyword>
<dbReference type="InterPro" id="IPR027417">
    <property type="entry name" value="P-loop_NTPase"/>
</dbReference>
<keyword evidence="1 6" id="KW-0547">Nucleotide-binding</keyword>
<dbReference type="PANTHER" id="PTHR13140:SF561">
    <property type="entry name" value="MIP31562P1"/>
    <property type="match status" value="1"/>
</dbReference>
<dbReference type="GO" id="GO:0051015">
    <property type="term" value="F:actin filament binding"/>
    <property type="evidence" value="ECO:0007669"/>
    <property type="project" value="TreeGrafter"/>
</dbReference>
<dbReference type="Pfam" id="PF00063">
    <property type="entry name" value="Myosin_head"/>
    <property type="match status" value="1"/>
</dbReference>
<name>A0AA40KU92_9HYME</name>
<evidence type="ECO:0000256" key="6">
    <source>
        <dbReference type="PROSITE-ProRule" id="PRU00782"/>
    </source>
</evidence>
<comment type="caution">
    <text evidence="6">Lacks conserved residue(s) required for the propagation of feature annotation.</text>
</comment>
<evidence type="ECO:0000259" key="7">
    <source>
        <dbReference type="PROSITE" id="PS51456"/>
    </source>
</evidence>
<protein>
    <recommendedName>
        <fullName evidence="7">Myosin motor domain-containing protein</fullName>
    </recommendedName>
</protein>
<keyword evidence="9" id="KW-1185">Reference proteome</keyword>
<comment type="caution">
    <text evidence="8">The sequence shown here is derived from an EMBL/GenBank/DDBJ whole genome shotgun (WGS) entry which is preliminary data.</text>
</comment>
<dbReference type="GO" id="GO:0007015">
    <property type="term" value="P:actin filament organization"/>
    <property type="evidence" value="ECO:0007669"/>
    <property type="project" value="TreeGrafter"/>
</dbReference>
<evidence type="ECO:0000256" key="4">
    <source>
        <dbReference type="ARBA" id="ARBA00023175"/>
    </source>
</evidence>
<evidence type="ECO:0000256" key="3">
    <source>
        <dbReference type="ARBA" id="ARBA00023123"/>
    </source>
</evidence>
<sequence length="205" mass="23116">MGSLEPHVFALAEAAYKSLQETESNQSCVISGESGAGKTETTKFILQYLCSVTSNVDTWVEQQILEANTILEAFGNAKTVRNDNSSRFGKFMQVCFDSKWMIKGCIIQDYLLEQSRITFQSAGERNYHVFYQLVETGTRDKEFAEQYKLMPASHYKYLNQSGCVKIDGISDSKKLDALRLAFNVLQVISRYTQSGFVKGGTIYSR</sequence>
<dbReference type="InterPro" id="IPR001609">
    <property type="entry name" value="Myosin_head_motor_dom-like"/>
</dbReference>
<evidence type="ECO:0000313" key="8">
    <source>
        <dbReference type="EMBL" id="KAK1133007.1"/>
    </source>
</evidence>
<dbReference type="PROSITE" id="PS51456">
    <property type="entry name" value="MYOSIN_MOTOR"/>
    <property type="match status" value="1"/>
</dbReference>
<dbReference type="InterPro" id="IPR036961">
    <property type="entry name" value="Kinesin_motor_dom_sf"/>
</dbReference>
<organism evidence="8 9">
    <name type="scientific">Melipona bicolor</name>
    <dbReference type="NCBI Taxonomy" id="60889"/>
    <lineage>
        <taxon>Eukaryota</taxon>
        <taxon>Metazoa</taxon>
        <taxon>Ecdysozoa</taxon>
        <taxon>Arthropoda</taxon>
        <taxon>Hexapoda</taxon>
        <taxon>Insecta</taxon>
        <taxon>Pterygota</taxon>
        <taxon>Neoptera</taxon>
        <taxon>Endopterygota</taxon>
        <taxon>Hymenoptera</taxon>
        <taxon>Apocrita</taxon>
        <taxon>Aculeata</taxon>
        <taxon>Apoidea</taxon>
        <taxon>Anthophila</taxon>
        <taxon>Apidae</taxon>
        <taxon>Melipona</taxon>
    </lineage>
</organism>
<dbReference type="Gene3D" id="3.40.850.10">
    <property type="entry name" value="Kinesin motor domain"/>
    <property type="match status" value="1"/>
</dbReference>
<dbReference type="EMBL" id="JAHYIQ010000004">
    <property type="protein sequence ID" value="KAK1133007.1"/>
    <property type="molecule type" value="Genomic_DNA"/>
</dbReference>
<dbReference type="GO" id="GO:0000146">
    <property type="term" value="F:microfilament motor activity"/>
    <property type="evidence" value="ECO:0007669"/>
    <property type="project" value="TreeGrafter"/>
</dbReference>
<accession>A0AA40KU92</accession>
<proteinExistence type="inferred from homology"/>
<dbReference type="GO" id="GO:0005524">
    <property type="term" value="F:ATP binding"/>
    <property type="evidence" value="ECO:0007669"/>
    <property type="project" value="UniProtKB-UniRule"/>
</dbReference>
<dbReference type="GO" id="GO:0016459">
    <property type="term" value="C:myosin complex"/>
    <property type="evidence" value="ECO:0007669"/>
    <property type="project" value="UniProtKB-KW"/>
</dbReference>
<dbReference type="PRINTS" id="PR00193">
    <property type="entry name" value="MYOSINHEAVY"/>
</dbReference>
<dbReference type="SMART" id="SM00242">
    <property type="entry name" value="MYSc"/>
    <property type="match status" value="1"/>
</dbReference>
<evidence type="ECO:0000313" key="9">
    <source>
        <dbReference type="Proteomes" id="UP001177670"/>
    </source>
</evidence>
<keyword evidence="2 6" id="KW-0067">ATP-binding</keyword>
<comment type="similarity">
    <text evidence="6">Belongs to the TRAFAC class myosin-kinesin ATPase superfamily. Myosin family.</text>
</comment>
<dbReference type="GO" id="GO:0005737">
    <property type="term" value="C:cytoplasm"/>
    <property type="evidence" value="ECO:0007669"/>
    <property type="project" value="TreeGrafter"/>
</dbReference>
<evidence type="ECO:0000256" key="2">
    <source>
        <dbReference type="ARBA" id="ARBA00022840"/>
    </source>
</evidence>
<keyword evidence="5 6" id="KW-0009">Actin-binding</keyword>
<keyword evidence="4 6" id="KW-0505">Motor protein</keyword>
<feature type="binding site" evidence="6">
    <location>
        <begin position="32"/>
        <end position="39"/>
    </location>
    <ligand>
        <name>ATP</name>
        <dbReference type="ChEBI" id="CHEBI:30616"/>
    </ligand>
</feature>
<feature type="domain" description="Myosin motor" evidence="7">
    <location>
        <begin position="1"/>
        <end position="205"/>
    </location>
</feature>
<dbReference type="SUPFAM" id="SSF52540">
    <property type="entry name" value="P-loop containing nucleoside triphosphate hydrolases"/>
    <property type="match status" value="1"/>
</dbReference>
<evidence type="ECO:0000256" key="1">
    <source>
        <dbReference type="ARBA" id="ARBA00022741"/>
    </source>
</evidence>
<dbReference type="AlphaFoldDB" id="A0AA40KU92"/>